<accession>A0A9E2NUH7</accession>
<name>A0A9E2NUH7_9GAMM</name>
<dbReference type="AlphaFoldDB" id="A0A9E2NUH7"/>
<dbReference type="InterPro" id="IPR021284">
    <property type="entry name" value="DUF2750"/>
</dbReference>
<evidence type="ECO:0000313" key="2">
    <source>
        <dbReference type="Proteomes" id="UP000824150"/>
    </source>
</evidence>
<proteinExistence type="predicted"/>
<reference evidence="1" key="1">
    <citation type="journal article" date="2021" name="PeerJ">
        <title>Extensive microbial diversity within the chicken gut microbiome revealed by metagenomics and culture.</title>
        <authorList>
            <person name="Gilroy R."/>
            <person name="Ravi A."/>
            <person name="Getino M."/>
            <person name="Pursley I."/>
            <person name="Horton D.L."/>
            <person name="Alikhan N.F."/>
            <person name="Baker D."/>
            <person name="Gharbi K."/>
            <person name="Hall N."/>
            <person name="Watson M."/>
            <person name="Adriaenssens E.M."/>
            <person name="Foster-Nyarko E."/>
            <person name="Jarju S."/>
            <person name="Secka A."/>
            <person name="Antonio M."/>
            <person name="Oren A."/>
            <person name="Chaudhuri R.R."/>
            <person name="La Ragione R."/>
            <person name="Hildebrand F."/>
            <person name="Pallen M.J."/>
        </authorList>
    </citation>
    <scope>NUCLEOTIDE SEQUENCE</scope>
    <source>
        <strain evidence="1">687</strain>
    </source>
</reference>
<organism evidence="1 2">
    <name type="scientific">Candidatus Anaerobiospirillum merdipullorum</name>
    <dbReference type="NCBI Taxonomy" id="2838450"/>
    <lineage>
        <taxon>Bacteria</taxon>
        <taxon>Pseudomonadati</taxon>
        <taxon>Pseudomonadota</taxon>
        <taxon>Gammaproteobacteria</taxon>
        <taxon>Aeromonadales</taxon>
        <taxon>Succinivibrionaceae</taxon>
        <taxon>Anaerobiospirillum</taxon>
    </lineage>
</organism>
<sequence length="131" mass="14610">MYDLSDKELTAVQQLNADYRQAHLVQKIKSTGEICILADENGPFLMQDSENDDEGHSATLLPVWCHPRLAEAFVQGQNLSGLEVKTVPLSVFNDSWRPFLTQEQILIALLPLPNSDFNVMEGAEFCASCLN</sequence>
<reference evidence="1" key="2">
    <citation type="submission" date="2021-04" db="EMBL/GenBank/DDBJ databases">
        <authorList>
            <person name="Gilroy R."/>
        </authorList>
    </citation>
    <scope>NUCLEOTIDE SEQUENCE</scope>
    <source>
        <strain evidence="1">687</strain>
    </source>
</reference>
<protein>
    <submittedName>
        <fullName evidence="1">DUF2750 domain-containing protein</fullName>
    </submittedName>
</protein>
<dbReference type="Pfam" id="PF11042">
    <property type="entry name" value="DUF2750"/>
    <property type="match status" value="1"/>
</dbReference>
<gene>
    <name evidence="1" type="ORF">IAA31_08055</name>
</gene>
<evidence type="ECO:0000313" key="1">
    <source>
        <dbReference type="EMBL" id="MBU3827419.1"/>
    </source>
</evidence>
<comment type="caution">
    <text evidence="1">The sequence shown here is derived from an EMBL/GenBank/DDBJ whole genome shotgun (WGS) entry which is preliminary data.</text>
</comment>
<dbReference type="EMBL" id="JAHLFG010000088">
    <property type="protein sequence ID" value="MBU3827419.1"/>
    <property type="molecule type" value="Genomic_DNA"/>
</dbReference>
<dbReference type="Proteomes" id="UP000824150">
    <property type="component" value="Unassembled WGS sequence"/>
</dbReference>